<reference evidence="3 4" key="1">
    <citation type="journal article" date="2019" name="Mol. Ecol. Resour.">
        <title>Chromosome-level genome assembly of Triplophysa tibetana, a fish adapted to the harsh high-altitude environment of the Tibetan Plateau.</title>
        <authorList>
            <person name="Yang X."/>
            <person name="Liu H."/>
            <person name="Ma Z."/>
            <person name="Zou Y."/>
            <person name="Zou M."/>
            <person name="Mao Y."/>
            <person name="Li X."/>
            <person name="Wang H."/>
            <person name="Chen T."/>
            <person name="Wang W."/>
            <person name="Yang R."/>
        </authorList>
    </citation>
    <scope>NUCLEOTIDE SEQUENCE [LARGE SCALE GENOMIC DNA]</scope>
    <source>
        <strain evidence="3">TTIB1903HZAU</strain>
        <tissue evidence="3">Muscle</tissue>
    </source>
</reference>
<evidence type="ECO:0000313" key="4">
    <source>
        <dbReference type="Proteomes" id="UP000324632"/>
    </source>
</evidence>
<dbReference type="PANTHER" id="PTHR31353">
    <property type="entry name" value="FAM98"/>
    <property type="match status" value="1"/>
</dbReference>
<dbReference type="Pfam" id="PF10239">
    <property type="entry name" value="DUF2465"/>
    <property type="match status" value="1"/>
</dbReference>
<evidence type="ECO:0000313" key="3">
    <source>
        <dbReference type="EMBL" id="KAA0710818.1"/>
    </source>
</evidence>
<dbReference type="Proteomes" id="UP000324632">
    <property type="component" value="Chromosome 15"/>
</dbReference>
<dbReference type="PANTHER" id="PTHR31353:SF11">
    <property type="entry name" value="PROTEIN FAM98B"/>
    <property type="match status" value="1"/>
</dbReference>
<feature type="region of interest" description="Disordered" evidence="2">
    <location>
        <begin position="293"/>
        <end position="359"/>
    </location>
</feature>
<gene>
    <name evidence="3" type="ORF">E1301_Tti003075</name>
</gene>
<dbReference type="InterPro" id="IPR018797">
    <property type="entry name" value="FAM98"/>
</dbReference>
<comment type="similarity">
    <text evidence="1">Belongs to the FAM98 family.</text>
</comment>
<name>A0A5A9NMZ4_9TELE</name>
<dbReference type="OrthoDB" id="512356at2759"/>
<organism evidence="3 4">
    <name type="scientific">Triplophysa tibetana</name>
    <dbReference type="NCBI Taxonomy" id="1572043"/>
    <lineage>
        <taxon>Eukaryota</taxon>
        <taxon>Metazoa</taxon>
        <taxon>Chordata</taxon>
        <taxon>Craniata</taxon>
        <taxon>Vertebrata</taxon>
        <taxon>Euteleostomi</taxon>
        <taxon>Actinopterygii</taxon>
        <taxon>Neopterygii</taxon>
        <taxon>Teleostei</taxon>
        <taxon>Ostariophysi</taxon>
        <taxon>Cypriniformes</taxon>
        <taxon>Nemacheilidae</taxon>
        <taxon>Triplophysa</taxon>
    </lineage>
</organism>
<feature type="compositionally biased region" description="Gly residues" evidence="2">
    <location>
        <begin position="319"/>
        <end position="351"/>
    </location>
</feature>
<dbReference type="GO" id="GO:0072669">
    <property type="term" value="C:tRNA-splicing ligase complex"/>
    <property type="evidence" value="ECO:0007669"/>
    <property type="project" value="TreeGrafter"/>
</dbReference>
<sequence>MESDILDVLDQVGYDGPLSDEESLLTACGRGFSSSEYVNLLTHLLTRLTHVTDTPVGETLSSDDPDRWRLDLSRLLTDFCCPYKDVTSGLANGDVKDTRDHLKILLFLASELQAAEMLASKAAPDADVQLNTSLQDLRAICKTLNLPDPIRPESRDVLTAVEKQVCVLLKHLPETHIRHPAFKGSLDADQWSKLEEINSVLSAQYECRRRLLIKRLDVTVQSFCWSDRAKVRTDRMAGAYQSKRYSLSFKSSISLAHVLAARDDICNVVKTSSGSCREKTTCTVNKILMGAVPDRGGRPSEIQAPPPEMPVWQKRTDGGGRGAAGRYGGGGYGRGGGAYDRWGGGSRGGWRQGNWRKGR</sequence>
<evidence type="ECO:0000256" key="2">
    <source>
        <dbReference type="SAM" id="MobiDB-lite"/>
    </source>
</evidence>
<dbReference type="EMBL" id="SOYY01000015">
    <property type="protein sequence ID" value="KAA0710818.1"/>
    <property type="molecule type" value="Genomic_DNA"/>
</dbReference>
<proteinExistence type="inferred from homology"/>
<dbReference type="AlphaFoldDB" id="A0A5A9NMZ4"/>
<protein>
    <submittedName>
        <fullName evidence="3">Protein FAM98B</fullName>
    </submittedName>
</protein>
<comment type="caution">
    <text evidence="3">The sequence shown here is derived from an EMBL/GenBank/DDBJ whole genome shotgun (WGS) entry which is preliminary data.</text>
</comment>
<keyword evidence="4" id="KW-1185">Reference proteome</keyword>
<accession>A0A5A9NMZ4</accession>
<evidence type="ECO:0000256" key="1">
    <source>
        <dbReference type="ARBA" id="ARBA00007218"/>
    </source>
</evidence>